<evidence type="ECO:0000313" key="8">
    <source>
        <dbReference type="Proteomes" id="UP000095280"/>
    </source>
</evidence>
<evidence type="ECO:0000256" key="3">
    <source>
        <dbReference type="ARBA" id="ARBA00022801"/>
    </source>
</evidence>
<dbReference type="WBParaSite" id="snap_masked-unitig_47202-processed-gene-0.2-mRNA-1">
    <property type="protein sequence ID" value="snap_masked-unitig_47202-processed-gene-0.2-mRNA-1"/>
    <property type="gene ID" value="snap_masked-unitig_47202-processed-gene-0.2"/>
</dbReference>
<keyword evidence="4 7" id="KW-0442">Lipid degradation</keyword>
<dbReference type="Pfam" id="PF04916">
    <property type="entry name" value="Phospholip_B"/>
    <property type="match status" value="1"/>
</dbReference>
<organism evidence="8 9">
    <name type="scientific">Macrostomum lignano</name>
    <dbReference type="NCBI Taxonomy" id="282301"/>
    <lineage>
        <taxon>Eukaryota</taxon>
        <taxon>Metazoa</taxon>
        <taxon>Spiralia</taxon>
        <taxon>Lophotrochozoa</taxon>
        <taxon>Platyhelminthes</taxon>
        <taxon>Rhabditophora</taxon>
        <taxon>Macrostomorpha</taxon>
        <taxon>Macrostomida</taxon>
        <taxon>Macrostomidae</taxon>
        <taxon>Macrostomum</taxon>
    </lineage>
</organism>
<keyword evidence="2" id="KW-0732">Signal</keyword>
<evidence type="ECO:0000256" key="1">
    <source>
        <dbReference type="ARBA" id="ARBA00007835"/>
    </source>
</evidence>
<evidence type="ECO:0000256" key="6">
    <source>
        <dbReference type="ARBA" id="ARBA00023180"/>
    </source>
</evidence>
<accession>A0A1I8JS31</accession>
<comment type="function">
    <text evidence="7">Putative phospholipase.</text>
</comment>
<evidence type="ECO:0000256" key="4">
    <source>
        <dbReference type="ARBA" id="ARBA00022963"/>
    </source>
</evidence>
<evidence type="ECO:0000313" key="9">
    <source>
        <dbReference type="WBParaSite" id="snap_masked-unitig_47202-processed-gene-0.2-mRNA-1"/>
    </source>
</evidence>
<name>A0A1I8JS31_9PLAT</name>
<keyword evidence="8" id="KW-1185">Reference proteome</keyword>
<comment type="similarity">
    <text evidence="1 7">Belongs to the phospholipase B-like family.</text>
</comment>
<dbReference type="InterPro" id="IPR007000">
    <property type="entry name" value="PLipase_B-like"/>
</dbReference>
<evidence type="ECO:0000256" key="5">
    <source>
        <dbReference type="ARBA" id="ARBA00023098"/>
    </source>
</evidence>
<sequence>MAPRAKIFRREAPRVFDAAGMAAVLRFNEFADDPYSRRRRVQQHLLPERPETGWKRRRTIGLLGLKVHRSGHGQVHD</sequence>
<dbReference type="Proteomes" id="UP000095280">
    <property type="component" value="Unplaced"/>
</dbReference>
<dbReference type="EC" id="3.1.1.-" evidence="7"/>
<dbReference type="GO" id="GO:0016042">
    <property type="term" value="P:lipid catabolic process"/>
    <property type="evidence" value="ECO:0007669"/>
    <property type="project" value="UniProtKB-KW"/>
</dbReference>
<proteinExistence type="inferred from homology"/>
<keyword evidence="6" id="KW-0325">Glycoprotein</keyword>
<reference evidence="9" key="1">
    <citation type="submission" date="2016-11" db="UniProtKB">
        <authorList>
            <consortium name="WormBaseParasite"/>
        </authorList>
    </citation>
    <scope>IDENTIFICATION</scope>
</reference>
<dbReference type="GO" id="GO:0004620">
    <property type="term" value="F:phospholipase activity"/>
    <property type="evidence" value="ECO:0007669"/>
    <property type="project" value="InterPro"/>
</dbReference>
<keyword evidence="5 7" id="KW-0443">Lipid metabolism</keyword>
<keyword evidence="3 7" id="KW-0378">Hydrolase</keyword>
<evidence type="ECO:0000256" key="2">
    <source>
        <dbReference type="ARBA" id="ARBA00022729"/>
    </source>
</evidence>
<dbReference type="AlphaFoldDB" id="A0A1I8JS31"/>
<evidence type="ECO:0000256" key="7">
    <source>
        <dbReference type="RuleBase" id="RU364138"/>
    </source>
</evidence>
<protein>
    <recommendedName>
        <fullName evidence="7">Phospholipase B-like</fullName>
        <ecNumber evidence="7">3.1.1.-</ecNumber>
    </recommendedName>
</protein>
<dbReference type="Gene3D" id="3.60.60.30">
    <property type="match status" value="1"/>
</dbReference>